<dbReference type="Proteomes" id="UP000466794">
    <property type="component" value="Unassembled WGS sequence"/>
</dbReference>
<evidence type="ECO:0000313" key="1">
    <source>
        <dbReference type="EMBL" id="MVU83007.1"/>
    </source>
</evidence>
<dbReference type="InterPro" id="IPR016181">
    <property type="entry name" value="Acyl_CoA_acyltransferase"/>
</dbReference>
<comment type="caution">
    <text evidence="1">The sequence shown here is derived from an EMBL/GenBank/DDBJ whole genome shotgun (WGS) entry which is preliminary data.</text>
</comment>
<proteinExistence type="predicted"/>
<evidence type="ECO:0000313" key="2">
    <source>
        <dbReference type="Proteomes" id="UP000466794"/>
    </source>
</evidence>
<dbReference type="EMBL" id="WRPP01000011">
    <property type="protein sequence ID" value="MVU83007.1"/>
    <property type="molecule type" value="Genomic_DNA"/>
</dbReference>
<name>A0A7K1V8Y4_9NOCA</name>
<protein>
    <recommendedName>
        <fullName evidence="3">GNAT family N-acetyltransferase</fullName>
    </recommendedName>
</protein>
<evidence type="ECO:0008006" key="3">
    <source>
        <dbReference type="Google" id="ProtNLM"/>
    </source>
</evidence>
<dbReference type="AlphaFoldDB" id="A0A7K1V8Y4"/>
<organism evidence="1 2">
    <name type="scientific">Nocardia terrae</name>
    <dbReference type="NCBI Taxonomy" id="2675851"/>
    <lineage>
        <taxon>Bacteria</taxon>
        <taxon>Bacillati</taxon>
        <taxon>Actinomycetota</taxon>
        <taxon>Actinomycetes</taxon>
        <taxon>Mycobacteriales</taxon>
        <taxon>Nocardiaceae</taxon>
        <taxon>Nocardia</taxon>
    </lineage>
</organism>
<dbReference type="SUPFAM" id="SSF55729">
    <property type="entry name" value="Acyl-CoA N-acyltransferases (Nat)"/>
    <property type="match status" value="1"/>
</dbReference>
<gene>
    <name evidence="1" type="ORF">GPX89_37940</name>
</gene>
<sequence length="251" mass="27365">MTVDPIAHVPPTGSGGEMLRLQDALSGYTFFFGPPHADPVLWRSYMEGALRVYGHYGAESAVDYDKVIDGSSTALFAVAVDSDGQAVAGVRAEGPFKHVDEVPSVVSWAGLPGEAAFRKMVADQIPDGVYECRTGWVVPKSPQHRMLADWVARAIIHFIPMLGARYSVGAAAEHALPLYRRGGARAAWWIPASSYPDERYRTVPLWWDLRTVRSLATAEQARAIDAEWATLSAVGPMPPTSWFPDQGRAQA</sequence>
<dbReference type="RefSeq" id="WP_157392588.1">
    <property type="nucleotide sequence ID" value="NZ_WRPP01000011.1"/>
</dbReference>
<accession>A0A7K1V8Y4</accession>
<keyword evidence="2" id="KW-1185">Reference proteome</keyword>
<reference evidence="1 2" key="1">
    <citation type="submission" date="2019-12" db="EMBL/GenBank/DDBJ databases">
        <title>Nocardia sp. nov. ET3-3 isolated from soil.</title>
        <authorList>
            <person name="Kanchanasin P."/>
            <person name="Tanasupawat S."/>
            <person name="Yuki M."/>
            <person name="Kudo T."/>
        </authorList>
    </citation>
    <scope>NUCLEOTIDE SEQUENCE [LARGE SCALE GENOMIC DNA]</scope>
    <source>
        <strain evidence="1 2">ET3-3</strain>
    </source>
</reference>